<dbReference type="EMBL" id="CAJVPS010001957">
    <property type="protein sequence ID" value="CAG8555579.1"/>
    <property type="molecule type" value="Genomic_DNA"/>
</dbReference>
<dbReference type="Proteomes" id="UP000789508">
    <property type="component" value="Unassembled WGS sequence"/>
</dbReference>
<dbReference type="GO" id="GO:0003690">
    <property type="term" value="F:double-stranded DNA binding"/>
    <property type="evidence" value="ECO:0007669"/>
    <property type="project" value="InterPro"/>
</dbReference>
<dbReference type="GO" id="GO:0003723">
    <property type="term" value="F:RNA binding"/>
    <property type="evidence" value="ECO:0007669"/>
    <property type="project" value="InterPro"/>
</dbReference>
<evidence type="ECO:0000313" key="4">
    <source>
        <dbReference type="Proteomes" id="UP000789508"/>
    </source>
</evidence>
<dbReference type="OrthoDB" id="10252687at2759"/>
<dbReference type="GO" id="GO:0070390">
    <property type="term" value="C:transcription export complex 2"/>
    <property type="evidence" value="ECO:0007669"/>
    <property type="project" value="TreeGrafter"/>
</dbReference>
<protein>
    <submittedName>
        <fullName evidence="3">8573_t:CDS:1</fullName>
    </submittedName>
</protein>
<reference evidence="3" key="1">
    <citation type="submission" date="2021-06" db="EMBL/GenBank/DDBJ databases">
        <authorList>
            <person name="Kallberg Y."/>
            <person name="Tangrot J."/>
            <person name="Rosling A."/>
        </authorList>
    </citation>
    <scope>NUCLEOTIDE SEQUENCE</scope>
    <source>
        <strain evidence="3">FL130A</strain>
    </source>
</reference>
<dbReference type="AlphaFoldDB" id="A0A9N9FTS0"/>
<dbReference type="InterPro" id="IPR045114">
    <property type="entry name" value="Csn12-like"/>
</dbReference>
<dbReference type="SMART" id="SM00753">
    <property type="entry name" value="PAM"/>
    <property type="match status" value="1"/>
</dbReference>
<dbReference type="Gene3D" id="1.10.10.10">
    <property type="entry name" value="Winged helix-like DNA-binding domain superfamily/Winged helix DNA-binding domain"/>
    <property type="match status" value="1"/>
</dbReference>
<dbReference type="GO" id="GO:0000973">
    <property type="term" value="P:post-transcriptional tethering of RNA polymerase II gene DNA at nuclear periphery"/>
    <property type="evidence" value="ECO:0007669"/>
    <property type="project" value="TreeGrafter"/>
</dbReference>
<proteinExistence type="inferred from homology"/>
<evidence type="ECO:0000256" key="1">
    <source>
        <dbReference type="ARBA" id="ARBA00025771"/>
    </source>
</evidence>
<dbReference type="PROSITE" id="PS50250">
    <property type="entry name" value="PCI"/>
    <property type="match status" value="1"/>
</dbReference>
<gene>
    <name evidence="3" type="ORF">ALEPTO_LOCUS6091</name>
</gene>
<name>A0A9N9FTS0_9GLOM</name>
<dbReference type="PANTHER" id="PTHR12732:SF0">
    <property type="entry name" value="PCI DOMAIN-CONTAINING PROTEIN 2"/>
    <property type="match status" value="1"/>
</dbReference>
<dbReference type="GO" id="GO:0006368">
    <property type="term" value="P:transcription elongation by RNA polymerase II"/>
    <property type="evidence" value="ECO:0007669"/>
    <property type="project" value="TreeGrafter"/>
</dbReference>
<accession>A0A9N9FTS0</accession>
<dbReference type="GO" id="GO:0016973">
    <property type="term" value="P:poly(A)+ mRNA export from nucleus"/>
    <property type="evidence" value="ECO:0007669"/>
    <property type="project" value="TreeGrafter"/>
</dbReference>
<evidence type="ECO:0000259" key="2">
    <source>
        <dbReference type="PROSITE" id="PS50250"/>
    </source>
</evidence>
<dbReference type="InterPro" id="IPR036388">
    <property type="entry name" value="WH-like_DNA-bd_sf"/>
</dbReference>
<comment type="caution">
    <text evidence="3">The sequence shown here is derived from an EMBL/GenBank/DDBJ whole genome shotgun (WGS) entry which is preliminary data.</text>
</comment>
<feature type="domain" description="PCI" evidence="2">
    <location>
        <begin position="220"/>
        <end position="408"/>
    </location>
</feature>
<sequence>MSRYNMDIDTNLTFSNNNTFRIQSYANQFATYLKEENYDPLAKLLSISEEHSKNLAGALDSGTARYEDIQHHFTKPWSEIVSLHFKVLLAYYRREYINAFNAQLALVKEAFTNLNLQIFYKVNWDLRKVAIEADKELKQSGQKPKYLEETGRVLNKSFSMCVTDRAPKGVSKQWGTYYIANLLIKTHHKLGHENLCKNILRGVNSADLPPLEDYPKAHQITFKYYNGLLCFADQQYAQSEEFLKGAFRMCPISYTRNKELGGSIISLIYDSLHYNGKGVLPTNALIDRYPRLKTLYSPFINAIRTGNVKAFDLAFANAEHILIEHGTYLTIEKARMVSVKNLFKKVWSHNNKGSKLPMSQFLTALRFAGIDADMAEIAWTLSVMIHMGFIKGYLSQSKLMVVLSTKEPFPSQVNV</sequence>
<dbReference type="PANTHER" id="PTHR12732">
    <property type="entry name" value="UNCHARACTERIZED PROTEASOME COMPONENT REGION PCI-CONTAINING"/>
    <property type="match status" value="1"/>
</dbReference>
<comment type="similarity">
    <text evidence="1">Belongs to the CSN12 family.</text>
</comment>
<dbReference type="InterPro" id="IPR000717">
    <property type="entry name" value="PCI_dom"/>
</dbReference>
<evidence type="ECO:0000313" key="3">
    <source>
        <dbReference type="EMBL" id="CAG8555579.1"/>
    </source>
</evidence>
<organism evidence="3 4">
    <name type="scientific">Ambispora leptoticha</name>
    <dbReference type="NCBI Taxonomy" id="144679"/>
    <lineage>
        <taxon>Eukaryota</taxon>
        <taxon>Fungi</taxon>
        <taxon>Fungi incertae sedis</taxon>
        <taxon>Mucoromycota</taxon>
        <taxon>Glomeromycotina</taxon>
        <taxon>Glomeromycetes</taxon>
        <taxon>Archaeosporales</taxon>
        <taxon>Ambisporaceae</taxon>
        <taxon>Ambispora</taxon>
    </lineage>
</organism>
<keyword evidence="4" id="KW-1185">Reference proteome</keyword>